<comment type="caution">
    <text evidence="1">The sequence shown here is derived from an EMBL/GenBank/DDBJ whole genome shotgun (WGS) entry which is preliminary data.</text>
</comment>
<organism evidence="1 2">
    <name type="scientific">Senna tora</name>
    <dbReference type="NCBI Taxonomy" id="362788"/>
    <lineage>
        <taxon>Eukaryota</taxon>
        <taxon>Viridiplantae</taxon>
        <taxon>Streptophyta</taxon>
        <taxon>Embryophyta</taxon>
        <taxon>Tracheophyta</taxon>
        <taxon>Spermatophyta</taxon>
        <taxon>Magnoliopsida</taxon>
        <taxon>eudicotyledons</taxon>
        <taxon>Gunneridae</taxon>
        <taxon>Pentapetalae</taxon>
        <taxon>rosids</taxon>
        <taxon>fabids</taxon>
        <taxon>Fabales</taxon>
        <taxon>Fabaceae</taxon>
        <taxon>Caesalpinioideae</taxon>
        <taxon>Cassia clade</taxon>
        <taxon>Senna</taxon>
    </lineage>
</organism>
<evidence type="ECO:0000313" key="1">
    <source>
        <dbReference type="EMBL" id="KAF7804627.1"/>
    </source>
</evidence>
<sequence>MGYDRFFKDNENLATKPIKHEGHIAASFLKGRARLIAIVI</sequence>
<proteinExistence type="predicted"/>
<keyword evidence="2" id="KW-1185">Reference proteome</keyword>
<accession>A0A834SJA1</accession>
<dbReference type="AlphaFoldDB" id="A0A834SJA1"/>
<dbReference type="EMBL" id="JAAIUW010000013">
    <property type="protein sequence ID" value="KAF7804627.1"/>
    <property type="molecule type" value="Genomic_DNA"/>
</dbReference>
<dbReference type="Proteomes" id="UP000634136">
    <property type="component" value="Unassembled WGS sequence"/>
</dbReference>
<protein>
    <submittedName>
        <fullName evidence="1">Uncharacterized protein</fullName>
    </submittedName>
</protein>
<name>A0A834SJA1_9FABA</name>
<reference evidence="1" key="1">
    <citation type="submission" date="2020-09" db="EMBL/GenBank/DDBJ databases">
        <title>Genome-Enabled Discovery of Anthraquinone Biosynthesis in Senna tora.</title>
        <authorList>
            <person name="Kang S.-H."/>
            <person name="Pandey R.P."/>
            <person name="Lee C.-M."/>
            <person name="Sim J.-S."/>
            <person name="Jeong J.-T."/>
            <person name="Choi B.-S."/>
            <person name="Jung M."/>
            <person name="Ginzburg D."/>
            <person name="Zhao K."/>
            <person name="Won S.Y."/>
            <person name="Oh T.-J."/>
            <person name="Yu Y."/>
            <person name="Kim N.-H."/>
            <person name="Lee O.R."/>
            <person name="Lee T.-H."/>
            <person name="Bashyal P."/>
            <person name="Kim T.-S."/>
            <person name="Lee W.-H."/>
            <person name="Kawkins C."/>
            <person name="Kim C.-K."/>
            <person name="Kim J.S."/>
            <person name="Ahn B.O."/>
            <person name="Rhee S.Y."/>
            <person name="Sohng J.K."/>
        </authorList>
    </citation>
    <scope>NUCLEOTIDE SEQUENCE</scope>
    <source>
        <tissue evidence="1">Leaf</tissue>
    </source>
</reference>
<gene>
    <name evidence="1" type="ORF">G2W53_043738</name>
</gene>
<evidence type="ECO:0000313" key="2">
    <source>
        <dbReference type="Proteomes" id="UP000634136"/>
    </source>
</evidence>